<dbReference type="InterPro" id="IPR010496">
    <property type="entry name" value="AL/BT2_dom"/>
</dbReference>
<feature type="domain" description="3-keto-alpha-glucoside-1,2-lyase/3-keto-2-hydroxy-glucal hydratase" evidence="2">
    <location>
        <begin position="27"/>
        <end position="245"/>
    </location>
</feature>
<dbReference type="Proteomes" id="UP000837803">
    <property type="component" value="Unassembled WGS sequence"/>
</dbReference>
<feature type="chain" id="PRO_5045939842" description="3-keto-alpha-glucoside-1,2-lyase/3-keto-2-hydroxy-glucal hydratase domain-containing protein" evidence="1">
    <location>
        <begin position="20"/>
        <end position="247"/>
    </location>
</feature>
<dbReference type="RefSeq" id="WP_238752301.1">
    <property type="nucleotide sequence ID" value="NZ_CAKLPZ010000005.1"/>
</dbReference>
<dbReference type="Gene3D" id="2.60.120.560">
    <property type="entry name" value="Exo-inulinase, domain 1"/>
    <property type="match status" value="1"/>
</dbReference>
<evidence type="ECO:0000256" key="1">
    <source>
        <dbReference type="SAM" id="SignalP"/>
    </source>
</evidence>
<keyword evidence="4" id="KW-1185">Reference proteome</keyword>
<reference evidence="3" key="1">
    <citation type="submission" date="2021-12" db="EMBL/GenBank/DDBJ databases">
        <authorList>
            <person name="Rodrigo-Torres L."/>
            <person name="Arahal R. D."/>
            <person name="Lucena T."/>
        </authorList>
    </citation>
    <scope>NUCLEOTIDE SEQUENCE</scope>
    <source>
        <strain evidence="3">CECT 8419</strain>
    </source>
</reference>
<dbReference type="EMBL" id="CAKLPZ010000005">
    <property type="protein sequence ID" value="CAH1002466.1"/>
    <property type="molecule type" value="Genomic_DNA"/>
</dbReference>
<proteinExistence type="predicted"/>
<evidence type="ECO:0000313" key="4">
    <source>
        <dbReference type="Proteomes" id="UP000837803"/>
    </source>
</evidence>
<organism evidence="3 4">
    <name type="scientific">Neolewinella maritima</name>
    <dbReference type="NCBI Taxonomy" id="1383882"/>
    <lineage>
        <taxon>Bacteria</taxon>
        <taxon>Pseudomonadati</taxon>
        <taxon>Bacteroidota</taxon>
        <taxon>Saprospiria</taxon>
        <taxon>Saprospirales</taxon>
        <taxon>Lewinellaceae</taxon>
        <taxon>Neolewinella</taxon>
    </lineage>
</organism>
<protein>
    <recommendedName>
        <fullName evidence="2">3-keto-alpha-glucoside-1,2-lyase/3-keto-2-hydroxy-glucal hydratase domain-containing protein</fullName>
    </recommendedName>
</protein>
<comment type="caution">
    <text evidence="3">The sequence shown here is derived from an EMBL/GenBank/DDBJ whole genome shotgun (WGS) entry which is preliminary data.</text>
</comment>
<accession>A0ABM9B669</accession>
<dbReference type="Pfam" id="PF06439">
    <property type="entry name" value="3keto-disac_hyd"/>
    <property type="match status" value="1"/>
</dbReference>
<name>A0ABM9B669_9BACT</name>
<sequence>MIGPHLLVVLLLFTTPAFAQTDRTPLLTDAALTGWHIIVRDQGPIPTADQPYFVWEDSLLHVLGTPEAGSAQPFAALVSDSSYTRYRLHIEYKWGEKKFAPRTEAVRDAGVLFHVFDTTIFWPSSLECQIQEGDTGDAWLIGTRATSRRGQGNDFAPDGAEQIRTGERYVRFTRSASYEQPGWNTIELEVDGPTASFYVNGHHVNTITDTRRPGSTDDQWIPLTAGPIGLQAEGAEVYYRNVWIEAL</sequence>
<feature type="signal peptide" evidence="1">
    <location>
        <begin position="1"/>
        <end position="19"/>
    </location>
</feature>
<evidence type="ECO:0000313" key="3">
    <source>
        <dbReference type="EMBL" id="CAH1002466.1"/>
    </source>
</evidence>
<keyword evidence="1" id="KW-0732">Signal</keyword>
<evidence type="ECO:0000259" key="2">
    <source>
        <dbReference type="Pfam" id="PF06439"/>
    </source>
</evidence>
<gene>
    <name evidence="3" type="ORF">LEM8419_03345</name>
</gene>